<accession>A0AC34PUR1</accession>
<dbReference type="Proteomes" id="UP000887576">
    <property type="component" value="Unplaced"/>
</dbReference>
<proteinExistence type="predicted"/>
<reference evidence="2" key="1">
    <citation type="submission" date="2022-11" db="UniProtKB">
        <authorList>
            <consortium name="WormBaseParasite"/>
        </authorList>
    </citation>
    <scope>IDENTIFICATION</scope>
</reference>
<evidence type="ECO:0000313" key="2">
    <source>
        <dbReference type="WBParaSite" id="JU765_v2.g1015.t1"/>
    </source>
</evidence>
<evidence type="ECO:0000313" key="1">
    <source>
        <dbReference type="Proteomes" id="UP000887576"/>
    </source>
</evidence>
<dbReference type="WBParaSite" id="JU765_v2.g1015.t1">
    <property type="protein sequence ID" value="JU765_v2.g1015.t1"/>
    <property type="gene ID" value="JU765_v2.g1015"/>
</dbReference>
<sequence length="184" mass="20661">MADMKKIQESNQQHNQSFVGKTEVSDSNARPATGKPLIFPKSKSEPNSPNKKIESATDRNLSSLFFPSLNYGEPVKVEKDEKDEIKKIKKHMSDDDEEIVIIQESSASNTSKTALVDSSAETVHSKRRKKPRIDPPAMMANPTPTMPPVVFNYVPAPQPLNPPPLWDMIIHFPPILAKDRLKFE</sequence>
<organism evidence="1 2">
    <name type="scientific">Panagrolaimus sp. JU765</name>
    <dbReference type="NCBI Taxonomy" id="591449"/>
    <lineage>
        <taxon>Eukaryota</taxon>
        <taxon>Metazoa</taxon>
        <taxon>Ecdysozoa</taxon>
        <taxon>Nematoda</taxon>
        <taxon>Chromadorea</taxon>
        <taxon>Rhabditida</taxon>
        <taxon>Tylenchina</taxon>
        <taxon>Panagrolaimomorpha</taxon>
        <taxon>Panagrolaimoidea</taxon>
        <taxon>Panagrolaimidae</taxon>
        <taxon>Panagrolaimus</taxon>
    </lineage>
</organism>
<protein>
    <submittedName>
        <fullName evidence="2">Uncharacterized protein</fullName>
    </submittedName>
</protein>
<name>A0AC34PUR1_9BILA</name>